<dbReference type="InterPro" id="IPR015797">
    <property type="entry name" value="NUDIX_hydrolase-like_dom_sf"/>
</dbReference>
<evidence type="ECO:0000313" key="4">
    <source>
        <dbReference type="Proteomes" id="UP000016361"/>
    </source>
</evidence>
<organism evidence="3 4">
    <name type="scientific">Lentilactobacillus otakiensis DSM 19908 = JCM 15040</name>
    <dbReference type="NCBI Taxonomy" id="1423780"/>
    <lineage>
        <taxon>Bacteria</taxon>
        <taxon>Bacillati</taxon>
        <taxon>Bacillota</taxon>
        <taxon>Bacilli</taxon>
        <taxon>Lactobacillales</taxon>
        <taxon>Lactobacillaceae</taxon>
        <taxon>Lentilactobacillus</taxon>
    </lineage>
</organism>
<evidence type="ECO:0000313" key="3">
    <source>
        <dbReference type="EMBL" id="GAD15789.1"/>
    </source>
</evidence>
<dbReference type="PATRIC" id="fig|1423780.4.peg.1312"/>
<feature type="domain" description="Nudix hydrolase" evidence="2">
    <location>
        <begin position="51"/>
        <end position="175"/>
    </location>
</feature>
<dbReference type="PROSITE" id="PS00893">
    <property type="entry name" value="NUDIX_BOX"/>
    <property type="match status" value="1"/>
</dbReference>
<dbReference type="OrthoDB" id="9787880at2"/>
<dbReference type="InterPro" id="IPR000086">
    <property type="entry name" value="NUDIX_hydrolase_dom"/>
</dbReference>
<dbReference type="InterPro" id="IPR020084">
    <property type="entry name" value="NUDIX_hydrolase_CS"/>
</dbReference>
<proteinExistence type="predicted"/>
<dbReference type="SUPFAM" id="SSF55811">
    <property type="entry name" value="Nudix"/>
    <property type="match status" value="1"/>
</dbReference>
<dbReference type="EMBL" id="BASH01000001">
    <property type="protein sequence ID" value="GAD15789.1"/>
    <property type="molecule type" value="Genomic_DNA"/>
</dbReference>
<dbReference type="RefSeq" id="WP_020280247.1">
    <property type="nucleotide sequence ID" value="NZ_AZED01000014.1"/>
</dbReference>
<dbReference type="Pfam" id="PF00293">
    <property type="entry name" value="NUDIX"/>
    <property type="match status" value="1"/>
</dbReference>
<dbReference type="GO" id="GO:0016787">
    <property type="term" value="F:hydrolase activity"/>
    <property type="evidence" value="ECO:0007669"/>
    <property type="project" value="UniProtKB-KW"/>
</dbReference>
<accession>S4NAU3</accession>
<comment type="caution">
    <text evidence="3">The sequence shown here is derived from an EMBL/GenBank/DDBJ whole genome shotgun (WGS) entry which is preliminary data.</text>
</comment>
<name>S4NAU3_9LACO</name>
<keyword evidence="1 3" id="KW-0378">Hydrolase</keyword>
<dbReference type="PROSITE" id="PS51462">
    <property type="entry name" value="NUDIX"/>
    <property type="match status" value="1"/>
</dbReference>
<reference evidence="4" key="1">
    <citation type="journal article" date="2013" name="Genome Announc.">
        <title>Draft Genome Sequence of D-Branched-Chain Amino Acid Producer Lactobacillus otakiensis JCM 15040T, Isolated from a Traditional Japanese Pickle.</title>
        <authorList>
            <person name="Doi K."/>
            <person name="Mori K."/>
            <person name="Mutaguchi Y."/>
            <person name="Tashiro K."/>
            <person name="Fujino Y."/>
            <person name="Ohmori T."/>
            <person name="Kuhara S."/>
            <person name="Ohshima T."/>
        </authorList>
    </citation>
    <scope>NUCLEOTIDE SEQUENCE [LARGE SCALE GENOMIC DNA]</scope>
    <source>
        <strain evidence="4">JCM 15040</strain>
    </source>
</reference>
<dbReference type="Proteomes" id="UP000016361">
    <property type="component" value="Unassembled WGS sequence"/>
</dbReference>
<dbReference type="AlphaFoldDB" id="S4NAU3"/>
<sequence>MINGMNFISKIIQDIQKLESTDYPWISHEKLESLESLINDHQEGLRNRKSLIHLSASAFVINDHLGYFIRHPYLHTILLPAGHVEPNELPVNCAVREFHEETGYTADGPLGKLIDLNLIDIPANPLKDEMAHQHIDFRYALPLADTLPATPELPVFRLSGKDAPAEFQPYFYLDD</sequence>
<dbReference type="Gene3D" id="3.90.79.10">
    <property type="entry name" value="Nucleoside Triphosphate Pyrophosphohydrolase"/>
    <property type="match status" value="1"/>
</dbReference>
<dbReference type="STRING" id="1423780.FD05_GL001303"/>
<protein>
    <submittedName>
        <fullName evidence="3">DHNTP pyrophosphohydrolase</fullName>
    </submittedName>
</protein>
<dbReference type="eggNOG" id="COG1051">
    <property type="taxonomic scope" value="Bacteria"/>
</dbReference>
<dbReference type="GeneID" id="301048534"/>
<gene>
    <name evidence="3" type="ORF">LOT_0327</name>
</gene>
<evidence type="ECO:0000259" key="2">
    <source>
        <dbReference type="PROSITE" id="PS51462"/>
    </source>
</evidence>
<keyword evidence="4" id="KW-1185">Reference proteome</keyword>
<evidence type="ECO:0000256" key="1">
    <source>
        <dbReference type="ARBA" id="ARBA00022801"/>
    </source>
</evidence>